<evidence type="ECO:0000256" key="1">
    <source>
        <dbReference type="ARBA" id="ARBA00004571"/>
    </source>
</evidence>
<reference evidence="11 12" key="1">
    <citation type="submission" date="2019-03" db="EMBL/GenBank/DDBJ databases">
        <authorList>
            <consortium name="Pathogen Informatics"/>
        </authorList>
    </citation>
    <scope>NUCLEOTIDE SEQUENCE [LARGE SCALE GENOMIC DNA]</scope>
    <source>
        <strain evidence="11 12">NCTC12998</strain>
    </source>
</reference>
<feature type="domain" description="TonB-dependent receptor plug" evidence="10">
    <location>
        <begin position="77"/>
        <end position="174"/>
    </location>
</feature>
<dbReference type="InterPro" id="IPR036942">
    <property type="entry name" value="Beta-barrel_TonB_sf"/>
</dbReference>
<dbReference type="InterPro" id="IPR010916">
    <property type="entry name" value="TonB_box_CS"/>
</dbReference>
<dbReference type="PROSITE" id="PS52016">
    <property type="entry name" value="TONB_DEPENDENT_REC_3"/>
    <property type="match status" value="1"/>
</dbReference>
<keyword evidence="5 7" id="KW-0472">Membrane</keyword>
<feature type="chain" id="PRO_5019775035" evidence="9">
    <location>
        <begin position="33"/>
        <end position="334"/>
    </location>
</feature>
<evidence type="ECO:0000313" key="12">
    <source>
        <dbReference type="Proteomes" id="UP000345637"/>
    </source>
</evidence>
<dbReference type="Proteomes" id="UP000345637">
    <property type="component" value="Unassembled WGS sequence"/>
</dbReference>
<evidence type="ECO:0000256" key="6">
    <source>
        <dbReference type="ARBA" id="ARBA00023237"/>
    </source>
</evidence>
<dbReference type="EMBL" id="CAADJE010000017">
    <property type="protein sequence ID" value="VFS60929.1"/>
    <property type="molecule type" value="Genomic_DNA"/>
</dbReference>
<keyword evidence="4 7" id="KW-0812">Transmembrane</keyword>
<evidence type="ECO:0000256" key="8">
    <source>
        <dbReference type="PROSITE-ProRule" id="PRU10143"/>
    </source>
</evidence>
<comment type="subcellular location">
    <subcellularLocation>
        <location evidence="1 7">Cell outer membrane</location>
        <topology evidence="1 7">Multi-pass membrane protein</topology>
    </subcellularLocation>
</comment>
<feature type="short sequence motif" description="TonB box" evidence="8">
    <location>
        <begin position="47"/>
        <end position="53"/>
    </location>
</feature>
<dbReference type="InterPro" id="IPR039426">
    <property type="entry name" value="TonB-dep_rcpt-like"/>
</dbReference>
<evidence type="ECO:0000256" key="5">
    <source>
        <dbReference type="ARBA" id="ARBA00023136"/>
    </source>
</evidence>
<keyword evidence="9" id="KW-0732">Signal</keyword>
<dbReference type="InterPro" id="IPR012910">
    <property type="entry name" value="Plug_dom"/>
</dbReference>
<protein>
    <submittedName>
        <fullName evidence="11">Outer-membrane receptor for Fe(III)-coprogen, Fe(III)-ferrioxamine B and Fe(III)-rhodotrulic acid</fullName>
    </submittedName>
</protein>
<evidence type="ECO:0000256" key="7">
    <source>
        <dbReference type="PROSITE-ProRule" id="PRU01360"/>
    </source>
</evidence>
<gene>
    <name evidence="11" type="primary">fhuE</name>
    <name evidence="11" type="ORF">NCTC12998_01475</name>
</gene>
<dbReference type="PROSITE" id="PS00430">
    <property type="entry name" value="TONB_DEPENDENT_REC_1"/>
    <property type="match status" value="1"/>
</dbReference>
<evidence type="ECO:0000259" key="10">
    <source>
        <dbReference type="Pfam" id="PF07715"/>
    </source>
</evidence>
<evidence type="ECO:0000256" key="4">
    <source>
        <dbReference type="ARBA" id="ARBA00022692"/>
    </source>
</evidence>
<dbReference type="GO" id="GO:0015344">
    <property type="term" value="F:siderophore uptake transmembrane transporter activity"/>
    <property type="evidence" value="ECO:0007669"/>
    <property type="project" value="TreeGrafter"/>
</dbReference>
<dbReference type="Pfam" id="PF07715">
    <property type="entry name" value="Plug"/>
    <property type="match status" value="1"/>
</dbReference>
<evidence type="ECO:0000256" key="3">
    <source>
        <dbReference type="ARBA" id="ARBA00022452"/>
    </source>
</evidence>
<comment type="similarity">
    <text evidence="7">Belongs to the TonB-dependent receptor family.</text>
</comment>
<keyword evidence="11" id="KW-0675">Receptor</keyword>
<dbReference type="AlphaFoldDB" id="A0A485AX25"/>
<evidence type="ECO:0000313" key="11">
    <source>
        <dbReference type="EMBL" id="VFS60929.1"/>
    </source>
</evidence>
<organism evidence="11 12">
    <name type="scientific">Raoultella planticola</name>
    <name type="common">Klebsiella planticola</name>
    <dbReference type="NCBI Taxonomy" id="575"/>
    <lineage>
        <taxon>Bacteria</taxon>
        <taxon>Pseudomonadati</taxon>
        <taxon>Pseudomonadota</taxon>
        <taxon>Gammaproteobacteria</taxon>
        <taxon>Enterobacterales</taxon>
        <taxon>Enterobacteriaceae</taxon>
        <taxon>Klebsiella/Raoultella group</taxon>
        <taxon>Raoultella</taxon>
    </lineage>
</organism>
<accession>A0A485AX25</accession>
<proteinExistence type="inferred from homology"/>
<evidence type="ECO:0000256" key="2">
    <source>
        <dbReference type="ARBA" id="ARBA00022448"/>
    </source>
</evidence>
<feature type="signal peptide" evidence="9">
    <location>
        <begin position="1"/>
        <end position="32"/>
    </location>
</feature>
<keyword evidence="3 7" id="KW-1134">Transmembrane beta strand</keyword>
<keyword evidence="8" id="KW-0798">TonB box</keyword>
<dbReference type="GO" id="GO:0009279">
    <property type="term" value="C:cell outer membrane"/>
    <property type="evidence" value="ECO:0007669"/>
    <property type="project" value="UniProtKB-SubCell"/>
</dbReference>
<dbReference type="SUPFAM" id="SSF56935">
    <property type="entry name" value="Porins"/>
    <property type="match status" value="1"/>
</dbReference>
<keyword evidence="6 7" id="KW-0998">Cell outer membrane</keyword>
<dbReference type="PANTHER" id="PTHR32552">
    <property type="entry name" value="FERRICHROME IRON RECEPTOR-RELATED"/>
    <property type="match status" value="1"/>
</dbReference>
<dbReference type="Gene3D" id="2.170.130.10">
    <property type="entry name" value="TonB-dependent receptor, plug domain"/>
    <property type="match status" value="1"/>
</dbReference>
<evidence type="ECO:0000256" key="9">
    <source>
        <dbReference type="SAM" id="SignalP"/>
    </source>
</evidence>
<keyword evidence="2 7" id="KW-0813">Transport</keyword>
<sequence>MTRSTIPFTTLKGRALFSLIFLGSFTSPGLIAAENSASKEKTAGDETMTVVAEGAQNDTNGYQPVASSTATLTSMPLLDIPQVVNTVSDKVLEDQHATTLDEALYNVANVVQTNTLGGTQDAFTRRGFGANRDGSIMTNGLRTVLPRSFNAATERVEVLKGPASTLYGILDPGGLINVVTKRPERTFGGSISATSSSFGGGTGQFDVTGPIEGTRLAYRIIGEYQHEDYWRNFGKEKSSFIAPSLTWFGDRATVNVSYSHRDYNTPFDRGTIFDLNTGHAVNVDRKTRFDEPFNVTDGYSDLAQLNAEYRLNDAWTARFDYSYSQDHYNDNQAA</sequence>
<name>A0A485AX25_RAOPL</name>
<dbReference type="PANTHER" id="PTHR32552:SF85">
    <property type="entry name" value="BLL7968 PROTEIN"/>
    <property type="match status" value="1"/>
</dbReference>
<dbReference type="InterPro" id="IPR037066">
    <property type="entry name" value="Plug_dom_sf"/>
</dbReference>
<dbReference type="Gene3D" id="2.40.170.20">
    <property type="entry name" value="TonB-dependent receptor, beta-barrel domain"/>
    <property type="match status" value="1"/>
</dbReference>